<feature type="region of interest" description="Disordered" evidence="1">
    <location>
        <begin position="89"/>
        <end position="119"/>
    </location>
</feature>
<evidence type="ECO:0000313" key="3">
    <source>
        <dbReference type="Proteomes" id="UP001159641"/>
    </source>
</evidence>
<dbReference type="EMBL" id="JAIQCJ010001357">
    <property type="protein sequence ID" value="KAJ8790385.1"/>
    <property type="molecule type" value="Genomic_DNA"/>
</dbReference>
<comment type="caution">
    <text evidence="2">The sequence shown here is derived from an EMBL/GenBank/DDBJ whole genome shotgun (WGS) entry which is preliminary data.</text>
</comment>
<sequence>MSNLKPDGEHGTSTGTGTGSGSSGTLEEEVGLRPRDLLGEVHAKVGGGRGARGAARDLAIAPCAFPPLPFGRGGAARVRRAGACGLDYPAGRALSPRPPRLGAGSAPAAVSASRGGRAAPCPPHACCPRVLRSPLSAPLAALFRGAPPAWPGLPPRLGGTERD</sequence>
<evidence type="ECO:0000256" key="1">
    <source>
        <dbReference type="SAM" id="MobiDB-lite"/>
    </source>
</evidence>
<feature type="compositionally biased region" description="Basic and acidic residues" evidence="1">
    <location>
        <begin position="1"/>
        <end position="10"/>
    </location>
</feature>
<organism evidence="2 3">
    <name type="scientific">Eschrichtius robustus</name>
    <name type="common">California gray whale</name>
    <name type="synonym">Eschrichtius gibbosus</name>
    <dbReference type="NCBI Taxonomy" id="9764"/>
    <lineage>
        <taxon>Eukaryota</taxon>
        <taxon>Metazoa</taxon>
        <taxon>Chordata</taxon>
        <taxon>Craniata</taxon>
        <taxon>Vertebrata</taxon>
        <taxon>Euteleostomi</taxon>
        <taxon>Mammalia</taxon>
        <taxon>Eutheria</taxon>
        <taxon>Laurasiatheria</taxon>
        <taxon>Artiodactyla</taxon>
        <taxon>Whippomorpha</taxon>
        <taxon>Cetacea</taxon>
        <taxon>Mysticeti</taxon>
        <taxon>Eschrichtiidae</taxon>
        <taxon>Eschrichtius</taxon>
    </lineage>
</organism>
<reference evidence="2 3" key="1">
    <citation type="submission" date="2022-11" db="EMBL/GenBank/DDBJ databases">
        <title>Whole genome sequence of Eschrichtius robustus ER-17-0199.</title>
        <authorList>
            <person name="Bruniche-Olsen A."/>
            <person name="Black A.N."/>
            <person name="Fields C.J."/>
            <person name="Walden K."/>
            <person name="Dewoody J.A."/>
        </authorList>
    </citation>
    <scope>NUCLEOTIDE SEQUENCE [LARGE SCALE GENOMIC DNA]</scope>
    <source>
        <strain evidence="2">ER-17-0199</strain>
        <tissue evidence="2">Blubber</tissue>
    </source>
</reference>
<keyword evidence="3" id="KW-1185">Reference proteome</keyword>
<proteinExistence type="predicted"/>
<evidence type="ECO:0000313" key="2">
    <source>
        <dbReference type="EMBL" id="KAJ8790385.1"/>
    </source>
</evidence>
<accession>A0AB34HHL6</accession>
<gene>
    <name evidence="2" type="ORF">J1605_021462</name>
</gene>
<name>A0AB34HHL6_ESCRO</name>
<feature type="compositionally biased region" description="Low complexity" evidence="1">
    <location>
        <begin position="102"/>
        <end position="119"/>
    </location>
</feature>
<protein>
    <submittedName>
        <fullName evidence="2">Uncharacterized protein</fullName>
    </submittedName>
</protein>
<feature type="region of interest" description="Disordered" evidence="1">
    <location>
        <begin position="1"/>
        <end position="35"/>
    </location>
</feature>
<dbReference type="Proteomes" id="UP001159641">
    <property type="component" value="Unassembled WGS sequence"/>
</dbReference>
<dbReference type="AlphaFoldDB" id="A0AB34HHL6"/>